<reference evidence="2" key="1">
    <citation type="submission" date="2022-06" db="EMBL/GenBank/DDBJ databases">
        <authorList>
            <consortium name="SYNGENTA / RWTH Aachen University"/>
        </authorList>
    </citation>
    <scope>NUCLEOTIDE SEQUENCE</scope>
</reference>
<dbReference type="Proteomes" id="UP001153365">
    <property type="component" value="Unassembled WGS sequence"/>
</dbReference>
<keyword evidence="1" id="KW-0812">Transmembrane</keyword>
<dbReference type="EMBL" id="CALTRL010006166">
    <property type="protein sequence ID" value="CAH7689973.1"/>
    <property type="molecule type" value="Genomic_DNA"/>
</dbReference>
<keyword evidence="1" id="KW-1133">Transmembrane helix</keyword>
<protein>
    <submittedName>
        <fullName evidence="2">Uncharacterized protein</fullName>
    </submittedName>
</protein>
<dbReference type="AlphaFoldDB" id="A0AAV0BUI0"/>
<keyword evidence="1" id="KW-0472">Membrane</keyword>
<gene>
    <name evidence="2" type="ORF">PPACK8108_LOCUS25171</name>
</gene>
<feature type="transmembrane region" description="Helical" evidence="1">
    <location>
        <begin position="6"/>
        <end position="27"/>
    </location>
</feature>
<accession>A0AAV0BUI0</accession>
<comment type="caution">
    <text evidence="2">The sequence shown here is derived from an EMBL/GenBank/DDBJ whole genome shotgun (WGS) entry which is preliminary data.</text>
</comment>
<evidence type="ECO:0000313" key="3">
    <source>
        <dbReference type="Proteomes" id="UP001153365"/>
    </source>
</evidence>
<sequence length="101" mass="11611">MWWTEIVVSIGWGYMRVMIWGSILSLVPNMFRKRIDQIHQDKWVEQLAARAQRRPTAASDEQYFYEVYHLEESLVLANEGALQGLAGKVPGDSSLAFGPWL</sequence>
<evidence type="ECO:0000313" key="2">
    <source>
        <dbReference type="EMBL" id="CAH7689973.1"/>
    </source>
</evidence>
<keyword evidence="3" id="KW-1185">Reference proteome</keyword>
<proteinExistence type="predicted"/>
<evidence type="ECO:0000256" key="1">
    <source>
        <dbReference type="SAM" id="Phobius"/>
    </source>
</evidence>
<organism evidence="2 3">
    <name type="scientific">Phakopsora pachyrhizi</name>
    <name type="common">Asian soybean rust disease fungus</name>
    <dbReference type="NCBI Taxonomy" id="170000"/>
    <lineage>
        <taxon>Eukaryota</taxon>
        <taxon>Fungi</taxon>
        <taxon>Dikarya</taxon>
        <taxon>Basidiomycota</taxon>
        <taxon>Pucciniomycotina</taxon>
        <taxon>Pucciniomycetes</taxon>
        <taxon>Pucciniales</taxon>
        <taxon>Phakopsoraceae</taxon>
        <taxon>Phakopsora</taxon>
    </lineage>
</organism>
<name>A0AAV0BUI0_PHAPC</name>